<reference evidence="2" key="1">
    <citation type="submission" date="2020-05" db="EMBL/GenBank/DDBJ databases">
        <title>WGS assembly of Panicum virgatum.</title>
        <authorList>
            <person name="Lovell J.T."/>
            <person name="Jenkins J."/>
            <person name="Shu S."/>
            <person name="Juenger T.E."/>
            <person name="Schmutz J."/>
        </authorList>
    </citation>
    <scope>NUCLEOTIDE SEQUENCE</scope>
    <source>
        <strain evidence="2">AP13</strain>
    </source>
</reference>
<comment type="caution">
    <text evidence="2">The sequence shown here is derived from an EMBL/GenBank/DDBJ whole genome shotgun (WGS) entry which is preliminary data.</text>
</comment>
<feature type="signal peptide" evidence="1">
    <location>
        <begin position="1"/>
        <end position="23"/>
    </location>
</feature>
<organism evidence="2 3">
    <name type="scientific">Panicum virgatum</name>
    <name type="common">Blackwell switchgrass</name>
    <dbReference type="NCBI Taxonomy" id="38727"/>
    <lineage>
        <taxon>Eukaryota</taxon>
        <taxon>Viridiplantae</taxon>
        <taxon>Streptophyta</taxon>
        <taxon>Embryophyta</taxon>
        <taxon>Tracheophyta</taxon>
        <taxon>Spermatophyta</taxon>
        <taxon>Magnoliopsida</taxon>
        <taxon>Liliopsida</taxon>
        <taxon>Poales</taxon>
        <taxon>Poaceae</taxon>
        <taxon>PACMAD clade</taxon>
        <taxon>Panicoideae</taxon>
        <taxon>Panicodae</taxon>
        <taxon>Paniceae</taxon>
        <taxon>Panicinae</taxon>
        <taxon>Panicum</taxon>
        <taxon>Panicum sect. Hiantes</taxon>
    </lineage>
</organism>
<feature type="chain" id="PRO_5035816116" description="Secreted protein" evidence="1">
    <location>
        <begin position="24"/>
        <end position="66"/>
    </location>
</feature>
<dbReference type="Proteomes" id="UP000823388">
    <property type="component" value="Chromosome 7K"/>
</dbReference>
<keyword evidence="3" id="KW-1185">Reference proteome</keyword>
<keyword evidence="1" id="KW-0732">Signal</keyword>
<gene>
    <name evidence="2" type="ORF">PVAP13_7KG422001</name>
</gene>
<evidence type="ECO:0000256" key="1">
    <source>
        <dbReference type="SAM" id="SignalP"/>
    </source>
</evidence>
<dbReference type="EMBL" id="CM029049">
    <property type="protein sequence ID" value="KAG2575225.1"/>
    <property type="molecule type" value="Genomic_DNA"/>
</dbReference>
<evidence type="ECO:0000313" key="2">
    <source>
        <dbReference type="EMBL" id="KAG2575225.1"/>
    </source>
</evidence>
<sequence>MKLLVVANMLPVLILHMLQHNSSNDTNQRDHDSIAFSYTRVHLHFEYPVYIHPANTCRQAPTLASI</sequence>
<proteinExistence type="predicted"/>
<evidence type="ECO:0000313" key="3">
    <source>
        <dbReference type="Proteomes" id="UP000823388"/>
    </source>
</evidence>
<accession>A0A8T0QQE2</accession>
<name>A0A8T0QQE2_PANVG</name>
<protein>
    <recommendedName>
        <fullName evidence="4">Secreted protein</fullName>
    </recommendedName>
</protein>
<evidence type="ECO:0008006" key="4">
    <source>
        <dbReference type="Google" id="ProtNLM"/>
    </source>
</evidence>
<dbReference type="AlphaFoldDB" id="A0A8T0QQE2"/>